<evidence type="ECO:0000259" key="5">
    <source>
        <dbReference type="PROSITE" id="PS50977"/>
    </source>
</evidence>
<dbReference type="PRINTS" id="PR00455">
    <property type="entry name" value="HTHTETR"/>
</dbReference>
<dbReference type="EMBL" id="AKKL01000028">
    <property type="protein sequence ID" value="EKT61480.1"/>
    <property type="molecule type" value="Genomic_DNA"/>
</dbReference>
<dbReference type="HOGENOM" id="CLU_069356_23_2_6"/>
<dbReference type="InterPro" id="IPR001647">
    <property type="entry name" value="HTH_TetR"/>
</dbReference>
<sequence length="180" mass="21006">MSVKEHIIDISENLFNRYGYGAVGVDQIRDEACISKTSLYRSFGSKNGLIKAILQQRHLNFIESLSAYILERETQENRIKALLDWHFAWFKSDDFNGCMFMHALSEFKYSDDEIIAIAIEHKTEIKQIILSNISKDDPERLAKSEKIFTLLEGMIVRAEFQQTIDSKWYEEIVQTIMNNQ</sequence>
<keyword evidence="7" id="KW-1185">Reference proteome</keyword>
<dbReference type="OrthoDB" id="116240at2"/>
<dbReference type="RefSeq" id="WP_008912157.1">
    <property type="nucleotide sequence ID" value="NZ_KB233222.1"/>
</dbReference>
<dbReference type="PANTHER" id="PTHR47506">
    <property type="entry name" value="TRANSCRIPTIONAL REGULATORY PROTEIN"/>
    <property type="match status" value="1"/>
</dbReference>
<dbReference type="PROSITE" id="PS50977">
    <property type="entry name" value="HTH_TETR_2"/>
    <property type="match status" value="1"/>
</dbReference>
<name>K8WZ46_9GAMM</name>
<dbReference type="eggNOG" id="COG1309">
    <property type="taxonomic scope" value="Bacteria"/>
</dbReference>
<accession>K8WZ46</accession>
<evidence type="ECO:0000256" key="4">
    <source>
        <dbReference type="PROSITE-ProRule" id="PRU00335"/>
    </source>
</evidence>
<reference evidence="6 7" key="1">
    <citation type="journal article" date="2012" name="BMC Genomics">
        <title>Comparative genomics of bacteria in the genus Providencia isolated from wild Drosophila melanogaster.</title>
        <authorList>
            <person name="Galac M.R."/>
            <person name="Lazzaro B.P."/>
        </authorList>
    </citation>
    <scope>NUCLEOTIDE SEQUENCE [LARGE SCALE GENOMIC DNA]</scope>
    <source>
        <strain evidence="6 7">DSM 19968</strain>
    </source>
</reference>
<feature type="DNA-binding region" description="H-T-H motif" evidence="4">
    <location>
        <begin position="24"/>
        <end position="43"/>
    </location>
</feature>
<protein>
    <submittedName>
        <fullName evidence="6">Regulatory protein, TetR</fullName>
    </submittedName>
</protein>
<dbReference type="GO" id="GO:0003677">
    <property type="term" value="F:DNA binding"/>
    <property type="evidence" value="ECO:0007669"/>
    <property type="project" value="UniProtKB-UniRule"/>
</dbReference>
<dbReference type="STRING" id="1141662.OOA_10751"/>
<keyword evidence="2 4" id="KW-0238">DNA-binding</keyword>
<keyword evidence="1" id="KW-0805">Transcription regulation</keyword>
<dbReference type="InterPro" id="IPR036271">
    <property type="entry name" value="Tet_transcr_reg_TetR-rel_C_sf"/>
</dbReference>
<evidence type="ECO:0000313" key="7">
    <source>
        <dbReference type="Proteomes" id="UP000009336"/>
    </source>
</evidence>
<evidence type="ECO:0000256" key="3">
    <source>
        <dbReference type="ARBA" id="ARBA00023163"/>
    </source>
</evidence>
<dbReference type="InterPro" id="IPR009057">
    <property type="entry name" value="Homeodomain-like_sf"/>
</dbReference>
<organism evidence="6 7">
    <name type="scientific">Providencia burhodogranariea DSM 19968</name>
    <dbReference type="NCBI Taxonomy" id="1141662"/>
    <lineage>
        <taxon>Bacteria</taxon>
        <taxon>Pseudomonadati</taxon>
        <taxon>Pseudomonadota</taxon>
        <taxon>Gammaproteobacteria</taxon>
        <taxon>Enterobacterales</taxon>
        <taxon>Morganellaceae</taxon>
        <taxon>Providencia</taxon>
    </lineage>
</organism>
<feature type="domain" description="HTH tetR-type" evidence="5">
    <location>
        <begin position="1"/>
        <end position="61"/>
    </location>
</feature>
<keyword evidence="3" id="KW-0804">Transcription</keyword>
<gene>
    <name evidence="6" type="ORF">OOA_10751</name>
</gene>
<dbReference type="PANTHER" id="PTHR47506:SF6">
    <property type="entry name" value="HTH-TYPE TRANSCRIPTIONAL REPRESSOR NEMR"/>
    <property type="match status" value="1"/>
</dbReference>
<dbReference type="Gene3D" id="1.10.357.10">
    <property type="entry name" value="Tetracycline Repressor, domain 2"/>
    <property type="match status" value="1"/>
</dbReference>
<proteinExistence type="predicted"/>
<dbReference type="Pfam" id="PF00440">
    <property type="entry name" value="TetR_N"/>
    <property type="match status" value="1"/>
</dbReference>
<dbReference type="AlphaFoldDB" id="K8WZ46"/>
<evidence type="ECO:0000313" key="6">
    <source>
        <dbReference type="EMBL" id="EKT61480.1"/>
    </source>
</evidence>
<comment type="caution">
    <text evidence="6">The sequence shown here is derived from an EMBL/GenBank/DDBJ whole genome shotgun (WGS) entry which is preliminary data.</text>
</comment>
<evidence type="ECO:0000256" key="2">
    <source>
        <dbReference type="ARBA" id="ARBA00023125"/>
    </source>
</evidence>
<dbReference type="PATRIC" id="fig|1141662.3.peg.2182"/>
<dbReference type="SUPFAM" id="SSF46689">
    <property type="entry name" value="Homeodomain-like"/>
    <property type="match status" value="1"/>
</dbReference>
<evidence type="ECO:0000256" key="1">
    <source>
        <dbReference type="ARBA" id="ARBA00023015"/>
    </source>
</evidence>
<dbReference type="SUPFAM" id="SSF48498">
    <property type="entry name" value="Tetracyclin repressor-like, C-terminal domain"/>
    <property type="match status" value="1"/>
</dbReference>
<dbReference type="Proteomes" id="UP000009336">
    <property type="component" value="Unassembled WGS sequence"/>
</dbReference>